<dbReference type="PROSITE" id="PS51161">
    <property type="entry name" value="ATP_CONE"/>
    <property type="match status" value="1"/>
</dbReference>
<dbReference type="GO" id="GO:0008998">
    <property type="term" value="F:ribonucleoside-triphosphate reductase (thioredoxin) activity"/>
    <property type="evidence" value="ECO:0007669"/>
    <property type="project" value="InterPro"/>
</dbReference>
<evidence type="ECO:0000256" key="2">
    <source>
        <dbReference type="ARBA" id="ARBA00022840"/>
    </source>
</evidence>
<dbReference type="GO" id="GO:0009265">
    <property type="term" value="P:2'-deoxyribonucleotide biosynthetic process"/>
    <property type="evidence" value="ECO:0007669"/>
    <property type="project" value="TreeGrafter"/>
</dbReference>
<dbReference type="PANTHER" id="PTHR21075">
    <property type="entry name" value="ANAEROBIC RIBONUCLEOSIDE-TRIPHOSPHATE REDUCTASE"/>
    <property type="match status" value="1"/>
</dbReference>
<feature type="domain" description="ATP-cone" evidence="4">
    <location>
        <begin position="4"/>
        <end position="96"/>
    </location>
</feature>
<organism evidence="5">
    <name type="scientific">uncultured bacterium</name>
    <name type="common">gcode 4</name>
    <dbReference type="NCBI Taxonomy" id="1234023"/>
    <lineage>
        <taxon>Bacteria</taxon>
        <taxon>environmental samples</taxon>
    </lineage>
</organism>
<proteinExistence type="predicted"/>
<dbReference type="NCBIfam" id="NF006126">
    <property type="entry name" value="PRK08270.1"/>
    <property type="match status" value="1"/>
</dbReference>
<dbReference type="Pfam" id="PF03477">
    <property type="entry name" value="ATP-cone"/>
    <property type="match status" value="1"/>
</dbReference>
<dbReference type="EMBL" id="AMFJ01034079">
    <property type="protein sequence ID" value="EKD30357.1"/>
    <property type="molecule type" value="Genomic_DNA"/>
</dbReference>
<comment type="caution">
    <text evidence="5">The sequence shown here is derived from an EMBL/GenBank/DDBJ whole genome shotgun (WGS) entry which is preliminary data.</text>
</comment>
<protein>
    <recommendedName>
        <fullName evidence="4">ATP-cone domain-containing protein</fullName>
    </recommendedName>
</protein>
<dbReference type="InterPro" id="IPR005144">
    <property type="entry name" value="ATP-cone_dom"/>
</dbReference>
<dbReference type="Pfam" id="PF13597">
    <property type="entry name" value="NRDD"/>
    <property type="match status" value="1"/>
</dbReference>
<sequence length="734" mass="83602">MAIYKIRKRNGAIVTFDRTKIEHAIRSAIEAVGGTDFSRVPSFVDQVIMHTEEKIGSGIPNIEFVQDIVEEVLIKDGHDTVAKAFIVYRAKRAEARADSSIVVEVGKTMDEYLQKSDWRVNANANSGYSLGGLILNTSGKITANYWLSHIYPAEVGNTHRNGDYHIHDLDMFSGYCAGWSLRQLLEEGFNGMPNRIESAPPKNLQAAVNQMINFLGTLQNEWAGAQAFSSFDTYLSPFVHKYSEEVCEDIEKYNVSFKTEAEKESYVEDKTYAYVLQQMQNFVFGLNVPSRWGTQTPFTNITLDWTCPEDLAEKGLHLGGYDRGEYVKKYGELDKERAIVNKALLEVYAAGDYKGRAFTFPIPTYNITEDFPWESPDALRIFDVTAKYGLPYFQNFIGSQYKRVKDKDGKVTTVENTEAYKPGAVRSMCCRLQLDLRELLKRGNGLFGSAEMTGSIGVVTINLARIGYNYKGDAEGFKRQVKHLMDLSKISLEMKRKVLTQWLERGLYPYTYRYLRSFRNHFSTIGLNGMNEAIMNFTNGREDISTEWGETFALDILEYMRTVLKEYQEETGSMYNLEATPAEGTTYRFAKEDQKQLPGIIQSGTPDNPYYTNSSQLPVNFTDDAFEALEYQNNLQCKYTGGTVLHLYMAERITDAEACKNLVRKVISNYQLPYITVTPTFSICPKHGYINGENDYCPKCDEELGFTGKKYDMDFRVNYTADEDKMKEMSEEVV</sequence>
<dbReference type="Gene3D" id="3.20.70.20">
    <property type="match status" value="1"/>
</dbReference>
<dbReference type="PANTHER" id="PTHR21075:SF0">
    <property type="entry name" value="ANAEROBIC RIBONUCLEOSIDE-TRIPHOSPHATE REDUCTASE"/>
    <property type="match status" value="1"/>
</dbReference>
<dbReference type="InterPro" id="IPR012833">
    <property type="entry name" value="NrdD"/>
</dbReference>
<keyword evidence="2 3" id="KW-0067">ATP-binding</keyword>
<keyword evidence="1 3" id="KW-0547">Nucleotide-binding</keyword>
<dbReference type="AlphaFoldDB" id="K1XYW3"/>
<evidence type="ECO:0000256" key="3">
    <source>
        <dbReference type="PROSITE-ProRule" id="PRU00492"/>
    </source>
</evidence>
<evidence type="ECO:0000313" key="5">
    <source>
        <dbReference type="EMBL" id="EKD30357.1"/>
    </source>
</evidence>
<dbReference type="GO" id="GO:0006260">
    <property type="term" value="P:DNA replication"/>
    <property type="evidence" value="ECO:0007669"/>
    <property type="project" value="InterPro"/>
</dbReference>
<dbReference type="CDD" id="cd01675">
    <property type="entry name" value="RNR_III"/>
    <property type="match status" value="1"/>
</dbReference>
<dbReference type="GO" id="GO:0031250">
    <property type="term" value="C:anaerobic ribonucleoside-triphosphate reductase complex"/>
    <property type="evidence" value="ECO:0007669"/>
    <property type="project" value="TreeGrafter"/>
</dbReference>
<accession>K1XYW3</accession>
<gene>
    <name evidence="5" type="ORF">ACD_78C00079G0005</name>
</gene>
<reference evidence="5" key="1">
    <citation type="journal article" date="2012" name="Science">
        <title>Fermentation, hydrogen, and sulfur metabolism in multiple uncultivated bacterial phyla.</title>
        <authorList>
            <person name="Wrighton K.C."/>
            <person name="Thomas B.C."/>
            <person name="Sharon I."/>
            <person name="Miller C.S."/>
            <person name="Castelle C.J."/>
            <person name="VerBerkmoes N.C."/>
            <person name="Wilkins M.J."/>
            <person name="Hettich R.L."/>
            <person name="Lipton M.S."/>
            <person name="Williams K.H."/>
            <person name="Long P.E."/>
            <person name="Banfield J.F."/>
        </authorList>
    </citation>
    <scope>NUCLEOTIDE SEQUENCE [LARGE SCALE GENOMIC DNA]</scope>
</reference>
<dbReference type="SUPFAM" id="SSF51998">
    <property type="entry name" value="PFL-like glycyl radical enzymes"/>
    <property type="match status" value="2"/>
</dbReference>
<dbReference type="GO" id="GO:0004748">
    <property type="term" value="F:ribonucleoside-diphosphate reductase activity, thioredoxin disulfide as acceptor"/>
    <property type="evidence" value="ECO:0007669"/>
    <property type="project" value="TreeGrafter"/>
</dbReference>
<name>K1XYW3_9BACT</name>
<evidence type="ECO:0000259" key="4">
    <source>
        <dbReference type="PROSITE" id="PS51161"/>
    </source>
</evidence>
<evidence type="ECO:0000256" key="1">
    <source>
        <dbReference type="ARBA" id="ARBA00022741"/>
    </source>
</evidence>
<dbReference type="GO" id="GO:0005524">
    <property type="term" value="F:ATP binding"/>
    <property type="evidence" value="ECO:0007669"/>
    <property type="project" value="UniProtKB-UniRule"/>
</dbReference>